<protein>
    <submittedName>
        <fullName evidence="2">Uncharacterized protein</fullName>
    </submittedName>
</protein>
<proteinExistence type="predicted"/>
<keyword evidence="1" id="KW-0472">Membrane</keyword>
<feature type="transmembrane region" description="Helical" evidence="1">
    <location>
        <begin position="7"/>
        <end position="28"/>
    </location>
</feature>
<organism evidence="2 3">
    <name type="scientific">Burkholderia aenigmatica</name>
    <dbReference type="NCBI Taxonomy" id="2015348"/>
    <lineage>
        <taxon>Bacteria</taxon>
        <taxon>Pseudomonadati</taxon>
        <taxon>Pseudomonadota</taxon>
        <taxon>Betaproteobacteria</taxon>
        <taxon>Burkholderiales</taxon>
        <taxon>Burkholderiaceae</taxon>
        <taxon>Burkholderia</taxon>
        <taxon>Burkholderia cepacia complex</taxon>
    </lineage>
</organism>
<accession>A0A6J5JI21</accession>
<dbReference type="RefSeq" id="WP_156669022.1">
    <property type="nucleotide sequence ID" value="NZ_CABWIL020000025.1"/>
</dbReference>
<evidence type="ECO:0000256" key="1">
    <source>
        <dbReference type="SAM" id="Phobius"/>
    </source>
</evidence>
<keyword evidence="1" id="KW-1133">Transmembrane helix</keyword>
<evidence type="ECO:0000313" key="2">
    <source>
        <dbReference type="EMBL" id="CAB3970781.1"/>
    </source>
</evidence>
<dbReference type="GeneID" id="61530195"/>
<evidence type="ECO:0000313" key="3">
    <source>
        <dbReference type="Proteomes" id="UP000494301"/>
    </source>
</evidence>
<dbReference type="AlphaFoldDB" id="A0A6J5JI21"/>
<name>A0A6J5JI21_9BURK</name>
<sequence length="54" mass="6133">METFIQCILLVIAMIGVAVVWVLGGRALKELLWDVLEFIIKVIEFCINKLLGKE</sequence>
<dbReference type="Proteomes" id="UP000494301">
    <property type="component" value="Unassembled WGS sequence"/>
</dbReference>
<keyword evidence="1" id="KW-0812">Transmembrane</keyword>
<gene>
    <name evidence="2" type="ORF">BLA3211_06116</name>
</gene>
<reference evidence="2 3" key="1">
    <citation type="submission" date="2020-04" db="EMBL/GenBank/DDBJ databases">
        <authorList>
            <person name="Depoorter E."/>
        </authorList>
    </citation>
    <scope>NUCLEOTIDE SEQUENCE [LARGE SCALE GENOMIC DNA]</scope>
    <source>
        <strain evidence="2 3">BCC0217</strain>
    </source>
</reference>
<dbReference type="EMBL" id="CABWIL020000025">
    <property type="protein sequence ID" value="CAB3970781.1"/>
    <property type="molecule type" value="Genomic_DNA"/>
</dbReference>